<dbReference type="Pfam" id="PF18052">
    <property type="entry name" value="Rx_N"/>
    <property type="match status" value="1"/>
</dbReference>
<dbReference type="InterPro" id="IPR041118">
    <property type="entry name" value="Rx_N"/>
</dbReference>
<dbReference type="OrthoDB" id="778770at2759"/>
<feature type="domain" description="NB-ARC" evidence="8">
    <location>
        <begin position="165"/>
        <end position="268"/>
    </location>
</feature>
<evidence type="ECO:0000313" key="11">
    <source>
        <dbReference type="RefSeq" id="XP_038973690.1"/>
    </source>
</evidence>
<evidence type="ECO:0000256" key="7">
    <source>
        <dbReference type="SAM" id="MobiDB-lite"/>
    </source>
</evidence>
<accession>A0A8B8ZHP6</accession>
<dbReference type="AlphaFoldDB" id="A0A8B8ZHP6"/>
<reference evidence="11" key="1">
    <citation type="submission" date="2025-08" db="UniProtKB">
        <authorList>
            <consortium name="RefSeq"/>
        </authorList>
    </citation>
    <scope>IDENTIFICATION</scope>
    <source>
        <tissue evidence="11">Young leaves</tissue>
    </source>
</reference>
<keyword evidence="6" id="KW-0067">ATP-binding</keyword>
<evidence type="ECO:0000256" key="2">
    <source>
        <dbReference type="ARBA" id="ARBA00022614"/>
    </source>
</evidence>
<evidence type="ECO:0000259" key="8">
    <source>
        <dbReference type="Pfam" id="PF00931"/>
    </source>
</evidence>
<evidence type="ECO:0000256" key="5">
    <source>
        <dbReference type="ARBA" id="ARBA00022821"/>
    </source>
</evidence>
<dbReference type="SUPFAM" id="SSF52540">
    <property type="entry name" value="P-loop containing nucleoside triphosphate hydrolases"/>
    <property type="match status" value="1"/>
</dbReference>
<evidence type="ECO:0000256" key="6">
    <source>
        <dbReference type="ARBA" id="ARBA00022840"/>
    </source>
</evidence>
<keyword evidence="3" id="KW-0677">Repeat</keyword>
<evidence type="ECO:0000313" key="10">
    <source>
        <dbReference type="Proteomes" id="UP000228380"/>
    </source>
</evidence>
<dbReference type="GO" id="GO:0005524">
    <property type="term" value="F:ATP binding"/>
    <property type="evidence" value="ECO:0007669"/>
    <property type="project" value="UniProtKB-KW"/>
</dbReference>
<evidence type="ECO:0000256" key="4">
    <source>
        <dbReference type="ARBA" id="ARBA00022741"/>
    </source>
</evidence>
<dbReference type="InterPro" id="IPR027417">
    <property type="entry name" value="P-loop_NTPase"/>
</dbReference>
<dbReference type="RefSeq" id="XP_038973690.1">
    <property type="nucleotide sequence ID" value="XM_039117762.1"/>
</dbReference>
<dbReference type="CDD" id="cd14798">
    <property type="entry name" value="RX-CC_like"/>
    <property type="match status" value="1"/>
</dbReference>
<keyword evidence="4" id="KW-0547">Nucleotide-binding</keyword>
<dbReference type="GeneID" id="120105385"/>
<dbReference type="Gene3D" id="1.20.5.4130">
    <property type="match status" value="1"/>
</dbReference>
<keyword evidence="5" id="KW-0611">Plant defense</keyword>
<proteinExistence type="inferred from homology"/>
<dbReference type="Gene3D" id="3.40.50.300">
    <property type="entry name" value="P-loop containing nucleotide triphosphate hydrolases"/>
    <property type="match status" value="1"/>
</dbReference>
<dbReference type="Proteomes" id="UP000228380">
    <property type="component" value="Unplaced"/>
</dbReference>
<comment type="similarity">
    <text evidence="1">Belongs to the disease resistance NB-LRR family.</text>
</comment>
<dbReference type="PANTHER" id="PTHR36766">
    <property type="entry name" value="PLANT BROAD-SPECTRUM MILDEW RESISTANCE PROTEIN RPW8"/>
    <property type="match status" value="1"/>
</dbReference>
<dbReference type="PANTHER" id="PTHR36766:SF70">
    <property type="entry name" value="DISEASE RESISTANCE PROTEIN RGA4"/>
    <property type="match status" value="1"/>
</dbReference>
<feature type="domain" description="Disease resistance N-terminal" evidence="9">
    <location>
        <begin position="3"/>
        <end position="92"/>
    </location>
</feature>
<evidence type="ECO:0000259" key="9">
    <source>
        <dbReference type="Pfam" id="PF18052"/>
    </source>
</evidence>
<organism evidence="10 11">
    <name type="scientific">Phoenix dactylifera</name>
    <name type="common">Date palm</name>
    <dbReference type="NCBI Taxonomy" id="42345"/>
    <lineage>
        <taxon>Eukaryota</taxon>
        <taxon>Viridiplantae</taxon>
        <taxon>Streptophyta</taxon>
        <taxon>Embryophyta</taxon>
        <taxon>Tracheophyta</taxon>
        <taxon>Spermatophyta</taxon>
        <taxon>Magnoliopsida</taxon>
        <taxon>Liliopsida</taxon>
        <taxon>Arecaceae</taxon>
        <taxon>Coryphoideae</taxon>
        <taxon>Phoeniceae</taxon>
        <taxon>Phoenix</taxon>
    </lineage>
</organism>
<name>A0A8B8ZHP6_PHODC</name>
<evidence type="ECO:0000256" key="3">
    <source>
        <dbReference type="ARBA" id="ARBA00022737"/>
    </source>
</evidence>
<dbReference type="InterPro" id="IPR038005">
    <property type="entry name" value="RX-like_CC"/>
</dbReference>
<dbReference type="GO" id="GO:0006952">
    <property type="term" value="P:defense response"/>
    <property type="evidence" value="ECO:0007669"/>
    <property type="project" value="UniProtKB-KW"/>
</dbReference>
<protein>
    <submittedName>
        <fullName evidence="11">Disease resistance protein RGA3</fullName>
    </submittedName>
</protein>
<keyword evidence="2" id="KW-0433">Leucine-rich repeat</keyword>
<dbReference type="InterPro" id="IPR002182">
    <property type="entry name" value="NB-ARC"/>
</dbReference>
<sequence length="281" mass="32278">MAFLQVLFENLFTLLSEEWRLVLGAEDELRNLRDNLSMIQAVLRDAEERQRTDHAVGLWLNELRVVAYDANDVLDECATEAQRRRLIPYAQVRNSLSVINPKRGLFWFKMSHRMKEIADKLDAIGRRRNSFGLRVGNGMRNQEERGDLRQTSSLNPSSPLGRESDKQRIVELLVSSQMEDSGNISVVSIHGMCGIGKTTVAQVVYNDEAAVERYFELKLWVHVSYDFNVKRLTRAMIESVDSCAYDLSNLDNLQKHLKEKLAGKRYLLGSNLQSMHMTLRC</sequence>
<dbReference type="Pfam" id="PF00931">
    <property type="entry name" value="NB-ARC"/>
    <property type="match status" value="1"/>
</dbReference>
<dbReference type="KEGG" id="pda:120105385"/>
<keyword evidence="10" id="KW-1185">Reference proteome</keyword>
<feature type="compositionally biased region" description="Polar residues" evidence="7">
    <location>
        <begin position="149"/>
        <end position="158"/>
    </location>
</feature>
<gene>
    <name evidence="11" type="primary">LOC120105385</name>
</gene>
<feature type="region of interest" description="Disordered" evidence="7">
    <location>
        <begin position="136"/>
        <end position="164"/>
    </location>
</feature>
<evidence type="ECO:0000256" key="1">
    <source>
        <dbReference type="ARBA" id="ARBA00008894"/>
    </source>
</evidence>
<dbReference type="GO" id="GO:0043531">
    <property type="term" value="F:ADP binding"/>
    <property type="evidence" value="ECO:0007669"/>
    <property type="project" value="InterPro"/>
</dbReference>